<feature type="domain" description="Peptidase M16 N-terminal" evidence="3">
    <location>
        <begin position="20"/>
        <end position="158"/>
    </location>
</feature>
<dbReference type="Proteomes" id="UP000034354">
    <property type="component" value="Unassembled WGS sequence"/>
</dbReference>
<dbReference type="PATRIC" id="fig|1618993.3.peg.1117"/>
<dbReference type="InterPro" id="IPR007863">
    <property type="entry name" value="Peptidase_M16_C"/>
</dbReference>
<dbReference type="InterPro" id="IPR011765">
    <property type="entry name" value="Pept_M16_N"/>
</dbReference>
<dbReference type="PANTHER" id="PTHR11851:SF49">
    <property type="entry name" value="MITOCHONDRIAL-PROCESSING PEPTIDASE SUBUNIT ALPHA"/>
    <property type="match status" value="1"/>
</dbReference>
<dbReference type="SUPFAM" id="SSF63411">
    <property type="entry name" value="LuxS/MPP-like metallohydrolase"/>
    <property type="match status" value="2"/>
</dbReference>
<protein>
    <submittedName>
        <fullName evidence="5">Peptidase M16 domain protein</fullName>
    </submittedName>
</protein>
<dbReference type="GO" id="GO:0006508">
    <property type="term" value="P:proteolysis"/>
    <property type="evidence" value="ECO:0007669"/>
    <property type="project" value="InterPro"/>
</dbReference>
<dbReference type="InterPro" id="IPR050361">
    <property type="entry name" value="MPP/UQCRC_Complex"/>
</dbReference>
<evidence type="ECO:0000313" key="6">
    <source>
        <dbReference type="Proteomes" id="UP000034354"/>
    </source>
</evidence>
<dbReference type="PANTHER" id="PTHR11851">
    <property type="entry name" value="METALLOPROTEASE"/>
    <property type="match status" value="1"/>
</dbReference>
<dbReference type="Gene3D" id="3.30.830.10">
    <property type="entry name" value="Metalloenzyme, LuxS/M16 peptidase-like"/>
    <property type="match status" value="2"/>
</dbReference>
<sequence>MPEAKKLSNNLRTILVPFAGTEAATLMVMIKVGSRYETPGLNGASHFIEHMMFKGTKKRPSTLSISKELDSVGASYNAFTGKSYTGYYAKVPAENFALAVDLLHDMIFQSLYAPVEMARERKVIIEEINMYEDNPLMHIEDLLEEKLLEGNSVGWNIAGNRQTMETMKRSEIIKFRDTYYTPARVVLAAAGKLPANVEKILEAKFGKVKGGQESPEFLPYANVGCPCCWPKAAVQFKDNQQIQLAFGFLSPGLRDEKKDLLADVLATILGGTMSSRLFISVRERKGLAYFVRAAQGSYEDIGVFSIRAGLDKSRLPLASKVIFDEIRSIKKKGPTTAELKLAKSYLKGKMKLALEDSSHRADFYARQELLLDKIETPESYYKKIEKISLKEIQAMANEILSEDKMTVAGIGPFKNEKSLMKEVGLV</sequence>
<evidence type="ECO:0000256" key="2">
    <source>
        <dbReference type="RuleBase" id="RU004447"/>
    </source>
</evidence>
<evidence type="ECO:0000256" key="1">
    <source>
        <dbReference type="ARBA" id="ARBA00007261"/>
    </source>
</evidence>
<dbReference type="GO" id="GO:0004222">
    <property type="term" value="F:metalloendopeptidase activity"/>
    <property type="evidence" value="ECO:0007669"/>
    <property type="project" value="InterPro"/>
</dbReference>
<evidence type="ECO:0000259" key="3">
    <source>
        <dbReference type="Pfam" id="PF00675"/>
    </source>
</evidence>
<dbReference type="Pfam" id="PF05193">
    <property type="entry name" value="Peptidase_M16_C"/>
    <property type="match status" value="1"/>
</dbReference>
<organism evidence="5 6">
    <name type="scientific">Candidatus Uhrbacteria bacterium GW2011_GWE2_45_35</name>
    <dbReference type="NCBI Taxonomy" id="1618993"/>
    <lineage>
        <taxon>Bacteria</taxon>
        <taxon>Candidatus Uhriibacteriota</taxon>
    </lineage>
</organism>
<dbReference type="InterPro" id="IPR001431">
    <property type="entry name" value="Pept_M16_Zn_BS"/>
</dbReference>
<dbReference type="STRING" id="1618993.UX09_C0067G0012"/>
<dbReference type="AlphaFoldDB" id="A0A0G1QAG9"/>
<gene>
    <name evidence="5" type="ORF">UX09_C0067G0012</name>
</gene>
<dbReference type="PROSITE" id="PS00143">
    <property type="entry name" value="INSULINASE"/>
    <property type="match status" value="1"/>
</dbReference>
<dbReference type="GO" id="GO:0046872">
    <property type="term" value="F:metal ion binding"/>
    <property type="evidence" value="ECO:0007669"/>
    <property type="project" value="InterPro"/>
</dbReference>
<feature type="domain" description="Peptidase M16 C-terminal" evidence="4">
    <location>
        <begin position="168"/>
        <end position="344"/>
    </location>
</feature>
<name>A0A0G1QAG9_9BACT</name>
<evidence type="ECO:0000313" key="5">
    <source>
        <dbReference type="EMBL" id="KKU05625.1"/>
    </source>
</evidence>
<reference evidence="5 6" key="1">
    <citation type="journal article" date="2015" name="Nature">
        <title>rRNA introns, odd ribosomes, and small enigmatic genomes across a large radiation of phyla.</title>
        <authorList>
            <person name="Brown C.T."/>
            <person name="Hug L.A."/>
            <person name="Thomas B.C."/>
            <person name="Sharon I."/>
            <person name="Castelle C.J."/>
            <person name="Singh A."/>
            <person name="Wilkins M.J."/>
            <person name="Williams K.H."/>
            <person name="Banfield J.F."/>
        </authorList>
    </citation>
    <scope>NUCLEOTIDE SEQUENCE [LARGE SCALE GENOMIC DNA]</scope>
</reference>
<proteinExistence type="inferred from homology"/>
<evidence type="ECO:0000259" key="4">
    <source>
        <dbReference type="Pfam" id="PF05193"/>
    </source>
</evidence>
<comment type="caution">
    <text evidence="5">The sequence shown here is derived from an EMBL/GenBank/DDBJ whole genome shotgun (WGS) entry which is preliminary data.</text>
</comment>
<comment type="similarity">
    <text evidence="1 2">Belongs to the peptidase M16 family.</text>
</comment>
<accession>A0A0G1QAG9</accession>
<dbReference type="EMBL" id="LCKW01000067">
    <property type="protein sequence ID" value="KKU05625.1"/>
    <property type="molecule type" value="Genomic_DNA"/>
</dbReference>
<dbReference type="InterPro" id="IPR011249">
    <property type="entry name" value="Metalloenz_LuxS/M16"/>
</dbReference>
<dbReference type="Pfam" id="PF00675">
    <property type="entry name" value="Peptidase_M16"/>
    <property type="match status" value="1"/>
</dbReference>